<gene>
    <name evidence="3" type="ORF">Alo02nite_09590</name>
    <name evidence="4" type="ORF">BJ964_007689</name>
</gene>
<dbReference type="Proteomes" id="UP000631312">
    <property type="component" value="Unassembled WGS sequence"/>
</dbReference>
<proteinExistence type="predicted"/>
<name>A0A7W7MKH8_9ACTN</name>
<comment type="caution">
    <text evidence="4">The sequence shown here is derived from an EMBL/GenBank/DDBJ whole genome shotgun (WGS) entry which is preliminary data.</text>
</comment>
<dbReference type="EMBL" id="JACHNC010000001">
    <property type="protein sequence ID" value="MBB4753528.1"/>
    <property type="molecule type" value="Genomic_DNA"/>
</dbReference>
<evidence type="ECO:0000259" key="2">
    <source>
        <dbReference type="Pfam" id="PF20712"/>
    </source>
</evidence>
<dbReference type="Proteomes" id="UP000590511">
    <property type="component" value="Unassembled WGS sequence"/>
</dbReference>
<evidence type="ECO:0000313" key="6">
    <source>
        <dbReference type="Proteomes" id="UP000631312"/>
    </source>
</evidence>
<evidence type="ECO:0000313" key="5">
    <source>
        <dbReference type="Proteomes" id="UP000590511"/>
    </source>
</evidence>
<feature type="transmembrane region" description="Helical" evidence="1">
    <location>
        <begin position="188"/>
        <end position="213"/>
    </location>
</feature>
<evidence type="ECO:0000313" key="3">
    <source>
        <dbReference type="EMBL" id="GIE38061.1"/>
    </source>
</evidence>
<dbReference type="EMBL" id="BOMP01000016">
    <property type="protein sequence ID" value="GIE38061.1"/>
    <property type="molecule type" value="Genomic_DNA"/>
</dbReference>
<dbReference type="AlphaFoldDB" id="A0A7W7MKH8"/>
<dbReference type="RefSeq" id="WP_188125215.1">
    <property type="nucleotide sequence ID" value="NZ_BOMP01000016.1"/>
</dbReference>
<keyword evidence="6" id="KW-1185">Reference proteome</keyword>
<keyword evidence="1" id="KW-0472">Membrane</keyword>
<feature type="domain" description="Cyanobacterial TRADD-N associated 2 transmembrane" evidence="2">
    <location>
        <begin position="150"/>
        <end position="220"/>
    </location>
</feature>
<reference evidence="4 5" key="1">
    <citation type="submission" date="2020-08" db="EMBL/GenBank/DDBJ databases">
        <title>Sequencing the genomes of 1000 actinobacteria strains.</title>
        <authorList>
            <person name="Klenk H.-P."/>
        </authorList>
    </citation>
    <scope>NUCLEOTIDE SEQUENCE [LARGE SCALE GENOMIC DNA]</scope>
    <source>
        <strain evidence="4 5">DSM 43150</strain>
    </source>
</reference>
<protein>
    <recommendedName>
        <fullName evidence="2">Cyanobacterial TRADD-N associated 2 transmembrane domain-containing protein</fullName>
    </recommendedName>
</protein>
<accession>A0A7W7MKH8</accession>
<dbReference type="Pfam" id="PF20712">
    <property type="entry name" value="CyanoTRADDas_TM"/>
    <property type="match status" value="1"/>
</dbReference>
<feature type="transmembrane region" description="Helical" evidence="1">
    <location>
        <begin position="158"/>
        <end position="182"/>
    </location>
</feature>
<keyword evidence="1" id="KW-0812">Transmembrane</keyword>
<evidence type="ECO:0000256" key="1">
    <source>
        <dbReference type="SAM" id="Phobius"/>
    </source>
</evidence>
<organism evidence="4 5">
    <name type="scientific">Actinoplanes lobatus</name>
    <dbReference type="NCBI Taxonomy" id="113568"/>
    <lineage>
        <taxon>Bacteria</taxon>
        <taxon>Bacillati</taxon>
        <taxon>Actinomycetota</taxon>
        <taxon>Actinomycetes</taxon>
        <taxon>Micromonosporales</taxon>
        <taxon>Micromonosporaceae</taxon>
        <taxon>Actinoplanes</taxon>
    </lineage>
</organism>
<dbReference type="InterPro" id="IPR048567">
    <property type="entry name" value="CyanoTRADDas_TM"/>
</dbReference>
<feature type="transmembrane region" description="Helical" evidence="1">
    <location>
        <begin position="46"/>
        <end position="68"/>
    </location>
</feature>
<reference evidence="3 6" key="2">
    <citation type="submission" date="2021-01" db="EMBL/GenBank/DDBJ databases">
        <title>Whole genome shotgun sequence of Actinoplanes lobatus NBRC 12513.</title>
        <authorList>
            <person name="Komaki H."/>
            <person name="Tamura T."/>
        </authorList>
    </citation>
    <scope>NUCLEOTIDE SEQUENCE [LARGE SCALE GENOMIC DNA]</scope>
    <source>
        <strain evidence="3 6">NBRC 12513</strain>
    </source>
</reference>
<sequence length="280" mass="30115">MTAQATDTAAPADPGTRLADLEADSAKAYERIERENAEERLSSWRFAAAIGVLFIVGAGVFVAAAVLLDWRATTDPITSVLLIIAVFLFLGAMAGPIIAIAMQRARARHNELSQREFDSIDRAAASIDDEALGDLISFNFRLMDRFINVALGQAKASYLFCAGAATAALLVLLAGTTALLAVNSVSAQVTVGVITAAGVTLSGFISSTFMNVYKMTSRQMSYYYGQPLVHCFLLHAEWLAQRSQPEDPVQHRLIDATLGASRNAQQQLLDLMEVRQSKGG</sequence>
<keyword evidence="1" id="KW-1133">Transmembrane helix</keyword>
<evidence type="ECO:0000313" key="4">
    <source>
        <dbReference type="EMBL" id="MBB4753528.1"/>
    </source>
</evidence>
<feature type="transmembrane region" description="Helical" evidence="1">
    <location>
        <begin position="80"/>
        <end position="102"/>
    </location>
</feature>